<evidence type="ECO:0000313" key="6">
    <source>
        <dbReference type="Proteomes" id="UP000036851"/>
    </source>
</evidence>
<dbReference type="OrthoDB" id="8603558at2"/>
<dbReference type="PANTHER" id="PTHR36933:SF1">
    <property type="entry name" value="SLL0788 PROTEIN"/>
    <property type="match status" value="1"/>
</dbReference>
<name>A0A0L7T2U0_9GAMM</name>
<feature type="compositionally biased region" description="Basic and acidic residues" evidence="1">
    <location>
        <begin position="44"/>
        <end position="55"/>
    </location>
</feature>
<evidence type="ECO:0000313" key="5">
    <source>
        <dbReference type="EMBL" id="KOC93896.1"/>
    </source>
</evidence>
<dbReference type="Proteomes" id="UP000036851">
    <property type="component" value="Unassembled WGS sequence"/>
</dbReference>
<gene>
    <name evidence="4" type="ORF">NG42_11930</name>
    <name evidence="5" type="ORF">NG43_08020</name>
</gene>
<keyword evidence="2" id="KW-0732">Signal</keyword>
<comment type="caution">
    <text evidence="4">The sequence shown here is derived from an EMBL/GenBank/DDBJ whole genome shotgun (WGS) entry which is preliminary data.</text>
</comment>
<evidence type="ECO:0000259" key="3">
    <source>
        <dbReference type="Pfam" id="PF03713"/>
    </source>
</evidence>
<reference evidence="6 7" key="1">
    <citation type="journal article" date="2015" name="Int. J. Syst. Evol. Microbiol.">
        <title>Erwinia iniecta sp. nov., isolated from Russian wheat aphids (Diuraphis noxia).</title>
        <authorList>
            <person name="Campillo T."/>
            <person name="Luna E."/>
            <person name="Portier P."/>
            <person name="Fischer-Le Saux M."/>
            <person name="Lapitan N."/>
            <person name="Tisserat N.A."/>
            <person name="Leach J.E."/>
        </authorList>
    </citation>
    <scope>NUCLEOTIDE SEQUENCE [LARGE SCALE GENOMIC DNA]</scope>
    <source>
        <strain evidence="4 7">B120</strain>
        <strain evidence="5 6">B149</strain>
    </source>
</reference>
<feature type="chain" id="PRO_5008219367" description="DUF305 domain-containing protein" evidence="2">
    <location>
        <begin position="21"/>
        <end position="116"/>
    </location>
</feature>
<dbReference type="Proteomes" id="UP000037088">
    <property type="component" value="Unassembled WGS sequence"/>
</dbReference>
<evidence type="ECO:0000256" key="2">
    <source>
        <dbReference type="SAM" id="SignalP"/>
    </source>
</evidence>
<dbReference type="AlphaFoldDB" id="A0A0L7T2U0"/>
<dbReference type="Pfam" id="PF03713">
    <property type="entry name" value="DUF305"/>
    <property type="match status" value="1"/>
</dbReference>
<dbReference type="EMBL" id="JRXF01000010">
    <property type="protein sequence ID" value="KOC93896.1"/>
    <property type="molecule type" value="Genomic_DNA"/>
</dbReference>
<feature type="domain" description="DUF305" evidence="3">
    <location>
        <begin position="24"/>
        <end position="111"/>
    </location>
</feature>
<organism evidence="4 7">
    <name type="scientific">Winslowiella iniecta</name>
    <dbReference type="NCBI Taxonomy" id="1560201"/>
    <lineage>
        <taxon>Bacteria</taxon>
        <taxon>Pseudomonadati</taxon>
        <taxon>Pseudomonadota</taxon>
        <taxon>Gammaproteobacteria</taxon>
        <taxon>Enterobacterales</taxon>
        <taxon>Erwiniaceae</taxon>
        <taxon>Winslowiella</taxon>
    </lineage>
</organism>
<dbReference type="PATRIC" id="fig|1560201.3.peg.2539"/>
<sequence>MNKMKPLLFITLLAPLSAYAAESAHQDHAQQSGARQSYHSGMTKMHDDMMQGIKTDDPDIAFAQGMTAHHQGAIEMAKTELKYGKDPAMRKLAQEIIDAQQPEIDRMQQWLKQQNK</sequence>
<dbReference type="InterPro" id="IPR012347">
    <property type="entry name" value="Ferritin-like"/>
</dbReference>
<evidence type="ECO:0000256" key="1">
    <source>
        <dbReference type="SAM" id="MobiDB-lite"/>
    </source>
</evidence>
<proteinExistence type="predicted"/>
<dbReference type="EMBL" id="JRXE01000015">
    <property type="protein sequence ID" value="KOC89551.1"/>
    <property type="molecule type" value="Genomic_DNA"/>
</dbReference>
<evidence type="ECO:0000313" key="4">
    <source>
        <dbReference type="EMBL" id="KOC89551.1"/>
    </source>
</evidence>
<keyword evidence="7" id="KW-1185">Reference proteome</keyword>
<dbReference type="InterPro" id="IPR005183">
    <property type="entry name" value="DUF305_CopM-like"/>
</dbReference>
<protein>
    <recommendedName>
        <fullName evidence="3">DUF305 domain-containing protein</fullName>
    </recommendedName>
</protein>
<evidence type="ECO:0000313" key="7">
    <source>
        <dbReference type="Proteomes" id="UP000037088"/>
    </source>
</evidence>
<feature type="compositionally biased region" description="Polar residues" evidence="1">
    <location>
        <begin position="29"/>
        <end position="40"/>
    </location>
</feature>
<feature type="region of interest" description="Disordered" evidence="1">
    <location>
        <begin position="21"/>
        <end position="55"/>
    </location>
</feature>
<dbReference type="PANTHER" id="PTHR36933">
    <property type="entry name" value="SLL0788 PROTEIN"/>
    <property type="match status" value="1"/>
</dbReference>
<dbReference type="RefSeq" id="WP_052899607.1">
    <property type="nucleotide sequence ID" value="NZ_JRXE01000015.1"/>
</dbReference>
<dbReference type="Gene3D" id="1.20.1260.10">
    <property type="match status" value="1"/>
</dbReference>
<accession>A0A0L7T2U0</accession>
<feature type="signal peptide" evidence="2">
    <location>
        <begin position="1"/>
        <end position="20"/>
    </location>
</feature>